<dbReference type="RefSeq" id="WP_359652183.1">
    <property type="nucleotide sequence ID" value="NZ_JBEXZO010000013.1"/>
</dbReference>
<name>A0ABV2WBT2_9ACTN</name>
<dbReference type="Proteomes" id="UP001550378">
    <property type="component" value="Unassembled WGS sequence"/>
</dbReference>
<proteinExistence type="predicted"/>
<evidence type="ECO:0000313" key="2">
    <source>
        <dbReference type="Proteomes" id="UP001550378"/>
    </source>
</evidence>
<sequence>MQQKAISIPAFLAVALALILGLGGQGAAGIFGGSNSATVQATMKTEHPDDDW</sequence>
<organism evidence="1 2">
    <name type="scientific">Streptomyces lavendulocolor</name>
    <dbReference type="NCBI Taxonomy" id="67316"/>
    <lineage>
        <taxon>Bacteria</taxon>
        <taxon>Bacillati</taxon>
        <taxon>Actinomycetota</taxon>
        <taxon>Actinomycetes</taxon>
        <taxon>Kitasatosporales</taxon>
        <taxon>Streptomycetaceae</taxon>
        <taxon>Streptomyces</taxon>
    </lineage>
</organism>
<keyword evidence="2" id="KW-1185">Reference proteome</keyword>
<accession>A0ABV2WBT2</accession>
<dbReference type="EMBL" id="JBEXZR010000028">
    <property type="protein sequence ID" value="MEU0710793.1"/>
    <property type="molecule type" value="Genomic_DNA"/>
</dbReference>
<gene>
    <name evidence="1" type="ORF">ABZ508_25860</name>
</gene>
<evidence type="ECO:0000313" key="1">
    <source>
        <dbReference type="EMBL" id="MEU0710793.1"/>
    </source>
</evidence>
<protein>
    <recommendedName>
        <fullName evidence="3">Secreted protein</fullName>
    </recommendedName>
</protein>
<evidence type="ECO:0008006" key="3">
    <source>
        <dbReference type="Google" id="ProtNLM"/>
    </source>
</evidence>
<comment type="caution">
    <text evidence="1">The sequence shown here is derived from an EMBL/GenBank/DDBJ whole genome shotgun (WGS) entry which is preliminary data.</text>
</comment>
<reference evidence="1 2" key="1">
    <citation type="submission" date="2024-06" db="EMBL/GenBank/DDBJ databases">
        <title>The Natural Products Discovery Center: Release of the First 8490 Sequenced Strains for Exploring Actinobacteria Biosynthetic Diversity.</title>
        <authorList>
            <person name="Kalkreuter E."/>
            <person name="Kautsar S.A."/>
            <person name="Yang D."/>
            <person name="Bader C.D."/>
            <person name="Teijaro C.N."/>
            <person name="Fluegel L."/>
            <person name="Davis C.M."/>
            <person name="Simpson J.R."/>
            <person name="Lauterbach L."/>
            <person name="Steele A.D."/>
            <person name="Gui C."/>
            <person name="Meng S."/>
            <person name="Li G."/>
            <person name="Viehrig K."/>
            <person name="Ye F."/>
            <person name="Su P."/>
            <person name="Kiefer A.F."/>
            <person name="Nichols A."/>
            <person name="Cepeda A.J."/>
            <person name="Yan W."/>
            <person name="Fan B."/>
            <person name="Jiang Y."/>
            <person name="Adhikari A."/>
            <person name="Zheng C.-J."/>
            <person name="Schuster L."/>
            <person name="Cowan T.M."/>
            <person name="Smanski M.J."/>
            <person name="Chevrette M.G."/>
            <person name="De Carvalho L.P.S."/>
            <person name="Shen B."/>
        </authorList>
    </citation>
    <scope>NUCLEOTIDE SEQUENCE [LARGE SCALE GENOMIC DNA]</scope>
    <source>
        <strain evidence="1 2">NPDC006337</strain>
    </source>
</reference>